<keyword evidence="2" id="KW-1185">Reference proteome</keyword>
<evidence type="ECO:0000313" key="1">
    <source>
        <dbReference type="EMBL" id="KIK55314.1"/>
    </source>
</evidence>
<organism evidence="1 2">
    <name type="scientific">Collybiopsis luxurians FD-317 M1</name>
    <dbReference type="NCBI Taxonomy" id="944289"/>
    <lineage>
        <taxon>Eukaryota</taxon>
        <taxon>Fungi</taxon>
        <taxon>Dikarya</taxon>
        <taxon>Basidiomycota</taxon>
        <taxon>Agaricomycotina</taxon>
        <taxon>Agaricomycetes</taxon>
        <taxon>Agaricomycetidae</taxon>
        <taxon>Agaricales</taxon>
        <taxon>Marasmiineae</taxon>
        <taxon>Omphalotaceae</taxon>
        <taxon>Collybiopsis</taxon>
        <taxon>Collybiopsis luxurians</taxon>
    </lineage>
</organism>
<dbReference type="OrthoDB" id="2997904at2759"/>
<sequence>MTSPLPFEIWWKILEYLPSDACVIRLRTVNRLFLEIARTLRYRNLSINKYDVQTEHLLRGISSISLGHHIQSLCIRPWAISSASHIDGPVGHILSAFDLVRSFFDSDYPGRKAKNLVQIQMHEQIQLVSQTTKDLENVREYTVDWDVNESSCVQLFTAFLILPNISPLGPTLTKLTVRVPTDRLVCLATLCLPALEELNIDLVTLSLPEEYIDECLHHVIVFINNHGQNLRSLSISSDDLSQNLNLSTFFRSLSISPFLRLHSFTLSIPYDGCHLPEKTNGADCLRSFLEQSRSLRHLKLSSYPRAPYPDLSLISTSPSKTPGGYWIQRALEAPDLANALTSLTSLELAIRPLLSDLTPSLAFICAVAHQLESLVLTDEFLTPDEVRRVVDALASAPACSSLVHLTISLQYLSTSILNLFASRLGHLESLKLTFSAVKASSHPDEKKREISVKCESVGSIFFSP</sequence>
<gene>
    <name evidence="1" type="ORF">GYMLUDRAFT_841643</name>
</gene>
<dbReference type="EMBL" id="KN834807">
    <property type="protein sequence ID" value="KIK55314.1"/>
    <property type="molecule type" value="Genomic_DNA"/>
</dbReference>
<evidence type="ECO:0000313" key="2">
    <source>
        <dbReference type="Proteomes" id="UP000053593"/>
    </source>
</evidence>
<reference evidence="1 2" key="1">
    <citation type="submission" date="2014-04" db="EMBL/GenBank/DDBJ databases">
        <title>Evolutionary Origins and Diversification of the Mycorrhizal Mutualists.</title>
        <authorList>
            <consortium name="DOE Joint Genome Institute"/>
            <consortium name="Mycorrhizal Genomics Consortium"/>
            <person name="Kohler A."/>
            <person name="Kuo A."/>
            <person name="Nagy L.G."/>
            <person name="Floudas D."/>
            <person name="Copeland A."/>
            <person name="Barry K.W."/>
            <person name="Cichocki N."/>
            <person name="Veneault-Fourrey C."/>
            <person name="LaButti K."/>
            <person name="Lindquist E.A."/>
            <person name="Lipzen A."/>
            <person name="Lundell T."/>
            <person name="Morin E."/>
            <person name="Murat C."/>
            <person name="Riley R."/>
            <person name="Ohm R."/>
            <person name="Sun H."/>
            <person name="Tunlid A."/>
            <person name="Henrissat B."/>
            <person name="Grigoriev I.V."/>
            <person name="Hibbett D.S."/>
            <person name="Martin F."/>
        </authorList>
    </citation>
    <scope>NUCLEOTIDE SEQUENCE [LARGE SCALE GENOMIC DNA]</scope>
    <source>
        <strain evidence="1 2">FD-317 M1</strain>
    </source>
</reference>
<name>A0A0D0BZF6_9AGAR</name>
<evidence type="ECO:0008006" key="3">
    <source>
        <dbReference type="Google" id="ProtNLM"/>
    </source>
</evidence>
<accession>A0A0D0BZF6</accession>
<dbReference type="InterPro" id="IPR032675">
    <property type="entry name" value="LRR_dom_sf"/>
</dbReference>
<dbReference type="AlphaFoldDB" id="A0A0D0BZF6"/>
<dbReference type="HOGENOM" id="CLU_028894_3_0_1"/>
<dbReference type="SUPFAM" id="SSF52047">
    <property type="entry name" value="RNI-like"/>
    <property type="match status" value="1"/>
</dbReference>
<proteinExistence type="predicted"/>
<dbReference type="Proteomes" id="UP000053593">
    <property type="component" value="Unassembled WGS sequence"/>
</dbReference>
<protein>
    <recommendedName>
        <fullName evidence="3">F-box domain-containing protein</fullName>
    </recommendedName>
</protein>
<dbReference type="Gene3D" id="3.80.10.10">
    <property type="entry name" value="Ribonuclease Inhibitor"/>
    <property type="match status" value="1"/>
</dbReference>